<dbReference type="EMBL" id="NVMD01000002">
    <property type="protein sequence ID" value="PED16367.1"/>
    <property type="molecule type" value="Genomic_DNA"/>
</dbReference>
<reference evidence="1 2" key="1">
    <citation type="submission" date="2017-09" db="EMBL/GenBank/DDBJ databases">
        <title>Large-scale bioinformatics analysis of Bacillus genomes uncovers conserved roles of natural products in bacterial physiology.</title>
        <authorList>
            <consortium name="Agbiome Team Llc"/>
            <person name="Bleich R.M."/>
            <person name="Grubbs K.J."/>
            <person name="Santa Maria K.C."/>
            <person name="Allen S.E."/>
            <person name="Farag S."/>
            <person name="Shank E.A."/>
            <person name="Bowers A."/>
        </authorList>
    </citation>
    <scope>NUCLEOTIDE SEQUENCE [LARGE SCALE GENOMIC DNA]</scope>
    <source>
        <strain evidence="1 2">AFS094940</strain>
    </source>
</reference>
<gene>
    <name evidence="1" type="ORF">CON01_00525</name>
</gene>
<organism evidence="1 2">
    <name type="scientific">Bacillus thuringiensis</name>
    <dbReference type="NCBI Taxonomy" id="1428"/>
    <lineage>
        <taxon>Bacteria</taxon>
        <taxon>Bacillati</taxon>
        <taxon>Bacillota</taxon>
        <taxon>Bacilli</taxon>
        <taxon>Bacillales</taxon>
        <taxon>Bacillaceae</taxon>
        <taxon>Bacillus</taxon>
        <taxon>Bacillus cereus group</taxon>
    </lineage>
</organism>
<evidence type="ECO:0000313" key="1">
    <source>
        <dbReference type="EMBL" id="PED16367.1"/>
    </source>
</evidence>
<sequence>MGVAKILQEFAKEHNINTSEVDKFLVKYNTPKTLEELLQIPTEMLNHSAYYVYLDEPLQEFIGERMGCERYQTVTLERVVDRLKDARADAEGDEDTLEELAEVEQCIIDTKFGSAVYDW</sequence>
<dbReference type="RefSeq" id="WP_097876975.1">
    <property type="nucleotide sequence ID" value="NZ_NUIV01000047.1"/>
</dbReference>
<dbReference type="AlphaFoldDB" id="A0A9X6U4G6"/>
<proteinExistence type="predicted"/>
<name>A0A9X6U4G6_BACTU</name>
<evidence type="ECO:0000313" key="2">
    <source>
        <dbReference type="Proteomes" id="UP000220127"/>
    </source>
</evidence>
<protein>
    <submittedName>
        <fullName evidence="1">Uncharacterized protein</fullName>
    </submittedName>
</protein>
<comment type="caution">
    <text evidence="1">The sequence shown here is derived from an EMBL/GenBank/DDBJ whole genome shotgun (WGS) entry which is preliminary data.</text>
</comment>
<dbReference type="Proteomes" id="UP000220127">
    <property type="component" value="Unassembled WGS sequence"/>
</dbReference>
<accession>A0A9X6U4G6</accession>